<feature type="region of interest" description="Disordered" evidence="2">
    <location>
        <begin position="749"/>
        <end position="769"/>
    </location>
</feature>
<organism evidence="3 4">
    <name type="scientific">Sporothrix stenoceras</name>
    <dbReference type="NCBI Taxonomy" id="5173"/>
    <lineage>
        <taxon>Eukaryota</taxon>
        <taxon>Fungi</taxon>
        <taxon>Dikarya</taxon>
        <taxon>Ascomycota</taxon>
        <taxon>Pezizomycotina</taxon>
        <taxon>Sordariomycetes</taxon>
        <taxon>Sordariomycetidae</taxon>
        <taxon>Ophiostomatales</taxon>
        <taxon>Ophiostomataceae</taxon>
        <taxon>Sporothrix</taxon>
    </lineage>
</organism>
<keyword evidence="4" id="KW-1185">Reference proteome</keyword>
<protein>
    <recommendedName>
        <fullName evidence="5">Metalloprotease m41</fullName>
    </recommendedName>
</protein>
<evidence type="ECO:0000313" key="4">
    <source>
        <dbReference type="Proteomes" id="UP001583186"/>
    </source>
</evidence>
<feature type="region of interest" description="Disordered" evidence="2">
    <location>
        <begin position="69"/>
        <end position="95"/>
    </location>
</feature>
<evidence type="ECO:0008006" key="5">
    <source>
        <dbReference type="Google" id="ProtNLM"/>
    </source>
</evidence>
<reference evidence="3 4" key="1">
    <citation type="journal article" date="2024" name="IMA Fungus">
        <title>IMA Genome - F19 : A genome assembly and annotation guide to empower mycologists, including annotated draft genome sequences of Ceratocystis pirilliformis, Diaporthe australafricana, Fusarium ophioides, Paecilomyces lecythidis, and Sporothrix stenoceras.</title>
        <authorList>
            <person name="Aylward J."/>
            <person name="Wilson A.M."/>
            <person name="Visagie C.M."/>
            <person name="Spraker J."/>
            <person name="Barnes I."/>
            <person name="Buitendag C."/>
            <person name="Ceriani C."/>
            <person name="Del Mar Angel L."/>
            <person name="du Plessis D."/>
            <person name="Fuchs T."/>
            <person name="Gasser K."/>
            <person name="Kramer D."/>
            <person name="Li W."/>
            <person name="Munsamy K."/>
            <person name="Piso A."/>
            <person name="Price J.L."/>
            <person name="Sonnekus B."/>
            <person name="Thomas C."/>
            <person name="van der Nest A."/>
            <person name="van Dijk A."/>
            <person name="van Heerden A."/>
            <person name="van Vuuren N."/>
            <person name="Yilmaz N."/>
            <person name="Duong T.A."/>
            <person name="van der Merwe N.A."/>
            <person name="Wingfield M.J."/>
            <person name="Wingfield B.D."/>
        </authorList>
    </citation>
    <scope>NUCLEOTIDE SEQUENCE [LARGE SCALE GENOMIC DNA]</scope>
    <source>
        <strain evidence="3 4">CMW 5346</strain>
    </source>
</reference>
<feature type="compositionally biased region" description="Low complexity" evidence="2">
    <location>
        <begin position="749"/>
        <end position="758"/>
    </location>
</feature>
<gene>
    <name evidence="3" type="ORF">Sste5346_008937</name>
</gene>
<feature type="compositionally biased region" description="Polar residues" evidence="2">
    <location>
        <begin position="77"/>
        <end position="89"/>
    </location>
</feature>
<proteinExistence type="predicted"/>
<feature type="coiled-coil region" evidence="1">
    <location>
        <begin position="6"/>
        <end position="40"/>
    </location>
</feature>
<dbReference type="EMBL" id="JAWCUI010000075">
    <property type="protein sequence ID" value="KAL1889370.1"/>
    <property type="molecule type" value="Genomic_DNA"/>
</dbReference>
<feature type="region of interest" description="Disordered" evidence="2">
    <location>
        <begin position="466"/>
        <end position="528"/>
    </location>
</feature>
<feature type="region of interest" description="Disordered" evidence="2">
    <location>
        <begin position="207"/>
        <end position="232"/>
    </location>
</feature>
<evidence type="ECO:0000256" key="1">
    <source>
        <dbReference type="SAM" id="Coils"/>
    </source>
</evidence>
<feature type="compositionally biased region" description="Pro residues" evidence="2">
    <location>
        <begin position="210"/>
        <end position="224"/>
    </location>
</feature>
<evidence type="ECO:0000313" key="3">
    <source>
        <dbReference type="EMBL" id="KAL1889370.1"/>
    </source>
</evidence>
<comment type="caution">
    <text evidence="3">The sequence shown here is derived from an EMBL/GenBank/DDBJ whole genome shotgun (WGS) entry which is preliminary data.</text>
</comment>
<feature type="region of interest" description="Disordered" evidence="2">
    <location>
        <begin position="781"/>
        <end position="804"/>
    </location>
</feature>
<keyword evidence="1" id="KW-0175">Coiled coil</keyword>
<accession>A0ABR3YMT3</accession>
<evidence type="ECO:0000256" key="2">
    <source>
        <dbReference type="SAM" id="MobiDB-lite"/>
    </source>
</evidence>
<dbReference type="InterPro" id="IPR011009">
    <property type="entry name" value="Kinase-like_dom_sf"/>
</dbReference>
<name>A0ABR3YMT3_9PEZI</name>
<dbReference type="Proteomes" id="UP001583186">
    <property type="component" value="Unassembled WGS sequence"/>
</dbReference>
<feature type="compositionally biased region" description="Gly residues" evidence="2">
    <location>
        <begin position="479"/>
        <end position="492"/>
    </location>
</feature>
<sequence>MPPPTVQDLLRQLEEVQARAQRAEARAEQGETRVRVLETRQSPSSFLDYVRWTEKVLFQTFHIKPALMPQSERRSQAADTGASSPSPAHTATRVKGKFYPRRLRPWDFESAHASIFPALVAAFGEDKVFPALTDVIGIGRDLSPGPADEQDLRPFIRAAIEKPAARVVTQYIQQKQNDKASIDNGRGFLKITIQNNAYGVDLVQEAAEETPPPPPGQPGAMAPPPKRRRSPVKAIGVPDRWCVGFDDSGSATHILVGEYKAAHKLPAQKLSAVLSKPPGEDFFIQAVKSRDVDPNAADATTPTSAAAAAATQQRAAPVTGADVEHPRLTSEDVYIAATLCQAYHYMITAGLEFGYVASGDGLVFLRVLEDDPQTLLYFWSVFPVQAPAPGQGAPPGAALTSDDIENSTAGMREPIQTALAYLTSLCMLALKSTVRPMSWIDARERDLARWPLPYEQALPLMTTTALLPAHPGPRRDDTGGGAGGTGGSGGSGSEPSRTSTKRPHSALTASRTNTGSGSGTGNGNTARTHFVVEPPTLPYCTQACLRGLCTGAPLDDLCPNAALHRAARPPQAATAHGDGHPLTAGGVCERIVAQLAQNMDKDCQCLDRWGFFGRYGALFKLAVTGYGYTFVAKGVQAPHRHLLKDEAAVYTALAAHQGRLIPVFLGIADLARPLPLQSLARVPHLLLLSYAGPLLPDNTYAAAERGRTVAELQAAGLYNDDVHAGNIAWNAEAGRVMLFDFDQARVYQRPQQPEQSEPPAIPPPSTPLLACLPQTTKRSFTAYSGGATEGGTIPSPKRLQLQST</sequence>
<dbReference type="SUPFAM" id="SSF56112">
    <property type="entry name" value="Protein kinase-like (PK-like)"/>
    <property type="match status" value="1"/>
</dbReference>